<keyword evidence="5 7" id="KW-0472">Membrane</keyword>
<evidence type="ECO:0000256" key="6">
    <source>
        <dbReference type="ARBA" id="ARBA00038076"/>
    </source>
</evidence>
<dbReference type="GO" id="GO:0022857">
    <property type="term" value="F:transmembrane transporter activity"/>
    <property type="evidence" value="ECO:0007669"/>
    <property type="project" value="TreeGrafter"/>
</dbReference>
<dbReference type="PANTHER" id="PTHR30572">
    <property type="entry name" value="MEMBRANE COMPONENT OF TRANSPORTER-RELATED"/>
    <property type="match status" value="1"/>
</dbReference>
<feature type="transmembrane region" description="Helical" evidence="7">
    <location>
        <begin position="962"/>
        <end position="986"/>
    </location>
</feature>
<feature type="transmembrane region" description="Helical" evidence="7">
    <location>
        <begin position="867"/>
        <end position="892"/>
    </location>
</feature>
<keyword evidence="10" id="KW-1185">Reference proteome</keyword>
<evidence type="ECO:0000256" key="2">
    <source>
        <dbReference type="ARBA" id="ARBA00022475"/>
    </source>
</evidence>
<evidence type="ECO:0000256" key="3">
    <source>
        <dbReference type="ARBA" id="ARBA00022692"/>
    </source>
</evidence>
<dbReference type="Pfam" id="PF02687">
    <property type="entry name" value="FtsX"/>
    <property type="match status" value="2"/>
</dbReference>
<organism evidence="9 10">
    <name type="scientific">Parvibacter caecicola</name>
    <dbReference type="NCBI Taxonomy" id="747645"/>
    <lineage>
        <taxon>Bacteria</taxon>
        <taxon>Bacillati</taxon>
        <taxon>Actinomycetota</taxon>
        <taxon>Coriobacteriia</taxon>
        <taxon>Coriobacteriales</taxon>
        <taxon>Coriobacteriaceae</taxon>
        <taxon>Parvibacter</taxon>
    </lineage>
</organism>
<feature type="transmembrane region" description="Helical" evidence="7">
    <location>
        <begin position="368"/>
        <end position="393"/>
    </location>
</feature>
<evidence type="ECO:0000256" key="5">
    <source>
        <dbReference type="ARBA" id="ARBA00023136"/>
    </source>
</evidence>
<dbReference type="Proteomes" id="UP000309454">
    <property type="component" value="Unassembled WGS sequence"/>
</dbReference>
<comment type="caution">
    <text evidence="9">The sequence shown here is derived from an EMBL/GenBank/DDBJ whole genome shotgun (WGS) entry which is preliminary data.</text>
</comment>
<dbReference type="EMBL" id="SSTM01000001">
    <property type="protein sequence ID" value="TJW12472.1"/>
    <property type="molecule type" value="Genomic_DNA"/>
</dbReference>
<comment type="subcellular location">
    <subcellularLocation>
        <location evidence="1">Cell membrane</location>
        <topology evidence="1">Multi-pass membrane protein</topology>
    </subcellularLocation>
</comment>
<feature type="domain" description="ABC3 transporter permease C-terminal" evidence="8">
    <location>
        <begin position="318"/>
        <end position="445"/>
    </location>
</feature>
<evidence type="ECO:0000256" key="7">
    <source>
        <dbReference type="SAM" id="Phobius"/>
    </source>
</evidence>
<evidence type="ECO:0000313" key="9">
    <source>
        <dbReference type="EMBL" id="TJW12472.1"/>
    </source>
</evidence>
<dbReference type="RefSeq" id="WP_136845331.1">
    <property type="nucleotide sequence ID" value="NZ_SSTM01000001.1"/>
</dbReference>
<evidence type="ECO:0000256" key="4">
    <source>
        <dbReference type="ARBA" id="ARBA00022989"/>
    </source>
</evidence>
<sequence>MNAMTTFTLKSLRANKVRTLVTIAGVALAAALLTAVLTSYTSLMDMMYRGEAHSGGTWQAQVQSNNLNQLEDEAKEALDSGAITTFAALENVGFGQLTDEQKNQIGYYLPIANITGDVEQICAIRPSEGRLPQAPGEILLSSIWQQTDQPVKLGDTLTLPVGQRQAVEVDDESPSVDQTQWRSAEDAQRRSTIEAGSLLDSSIGYLNAALDGDSLNEQLTNLQERTFTVVGFYNDVNYCSNTNVGLMAFTCGETPLEGMTAFGYATLDDASSSAQIEERIEGAFPTSPVTRLHTAMLRYMGINTGGAIWDTFYGIMTILAAVIIVSCVSLIYNAFAISVAERSGQFGLLASVGASRGQLRRAVVTEALAVALVGIPLGLLVGIGGCAVTFYFLGDGIATLFSGNSTVPFRLAVEPMVLAAVLALTLVTVLFSVFVPAWRASRTNIIDALRGRQSRRASKKGEKRAARATGPSQLWRQRGIAGRVFGIGGTLARTNRRRGASKGTAASVSLALAIVLLMTAGSLSTFLGTLADVASGGGMPEGDVAVSAGFMSPSEAKRQNLRNGSYDTQTATQPATAQEAAEVAQARFAQQATIFAEAYKALSAVPDAEAIGWRLDSFAPVSMDASMVSSHLVAENGETSLASDGVAENGKFNTHALFIYLDDAAFDAYARQLGQNPSDYYNPDHPRAIAIGRAYGNNGISYTLIDTVTNTGTVQVTLAGVYKGRVVDGFAVGGRNENGDLTREITPYFISDDDSRPSVSDDEMLAGTQVATYDVEIAAIADEAPAALGGGGEGVQLVLPMSMASSHAFFLHDPSFHGLFNTPEGESAEVAQALIDRLGDTLADQDQFTVSFLYMNDYATGLNQNQIMATVVNVFCLLFTVILALIAMANVFNTVTNGLILRQREFAVMRSIGLANRQFRRMIASECATWCLRGLIPGSLISLAVAYLLYQQVAGSLKGLAFFLPWSYVALAAALTACTILASVAYGMHRCKAANLVEALRTDSV</sequence>
<accession>A0A4T9TAQ9</accession>
<evidence type="ECO:0000259" key="8">
    <source>
        <dbReference type="Pfam" id="PF02687"/>
    </source>
</evidence>
<comment type="similarity">
    <text evidence="6">Belongs to the ABC-4 integral membrane protein family.</text>
</comment>
<dbReference type="AlphaFoldDB" id="A0A4T9TAQ9"/>
<feature type="transmembrane region" description="Helical" evidence="7">
    <location>
        <begin position="312"/>
        <end position="335"/>
    </location>
</feature>
<keyword evidence="3 7" id="KW-0812">Transmembrane</keyword>
<reference evidence="9 10" key="1">
    <citation type="submission" date="2019-04" db="EMBL/GenBank/DDBJ databases">
        <title>Microbes associate with the intestines of laboratory mice.</title>
        <authorList>
            <person name="Navarre W."/>
            <person name="Wong E."/>
            <person name="Huang K.C."/>
            <person name="Tropini C."/>
            <person name="Ng K."/>
            <person name="Yu B."/>
        </authorList>
    </citation>
    <scope>NUCLEOTIDE SEQUENCE [LARGE SCALE GENOMIC DNA]</scope>
    <source>
        <strain evidence="9 10">NM48_B13</strain>
    </source>
</reference>
<evidence type="ECO:0000256" key="1">
    <source>
        <dbReference type="ARBA" id="ARBA00004651"/>
    </source>
</evidence>
<feature type="domain" description="ABC3 transporter permease C-terminal" evidence="8">
    <location>
        <begin position="878"/>
        <end position="992"/>
    </location>
</feature>
<dbReference type="InterPro" id="IPR050250">
    <property type="entry name" value="Macrolide_Exporter_MacB"/>
</dbReference>
<keyword evidence="2" id="KW-1003">Cell membrane</keyword>
<proteinExistence type="inferred from homology"/>
<protein>
    <submittedName>
        <fullName evidence="9">ABC transporter permease</fullName>
    </submittedName>
</protein>
<name>A0A4T9TAQ9_9ACTN</name>
<dbReference type="PANTHER" id="PTHR30572:SF4">
    <property type="entry name" value="ABC TRANSPORTER PERMEASE YTRF"/>
    <property type="match status" value="1"/>
</dbReference>
<feature type="transmembrane region" description="Helical" evidence="7">
    <location>
        <begin position="930"/>
        <end position="950"/>
    </location>
</feature>
<dbReference type="GO" id="GO:0005886">
    <property type="term" value="C:plasma membrane"/>
    <property type="evidence" value="ECO:0007669"/>
    <property type="project" value="UniProtKB-SubCell"/>
</dbReference>
<gene>
    <name evidence="9" type="ORF">E5982_02445</name>
</gene>
<feature type="transmembrane region" description="Helical" evidence="7">
    <location>
        <begin position="503"/>
        <end position="523"/>
    </location>
</feature>
<dbReference type="OrthoDB" id="9780560at2"/>
<keyword evidence="4 7" id="KW-1133">Transmembrane helix</keyword>
<feature type="transmembrane region" description="Helical" evidence="7">
    <location>
        <begin position="413"/>
        <end position="435"/>
    </location>
</feature>
<evidence type="ECO:0000313" key="10">
    <source>
        <dbReference type="Proteomes" id="UP000309454"/>
    </source>
</evidence>
<dbReference type="InterPro" id="IPR003838">
    <property type="entry name" value="ABC3_permease_C"/>
</dbReference>